<evidence type="ECO:0000313" key="2">
    <source>
        <dbReference type="Proteomes" id="UP000022272"/>
    </source>
</evidence>
<proteinExistence type="predicted"/>
<accession>A0A015Y9P2</accession>
<name>A0A015Y9P2_BACFG</name>
<organism evidence="1 2">
    <name type="scientific">Bacteroides fragilis str. 2-F-2 #4</name>
    <dbReference type="NCBI Taxonomy" id="1339280"/>
    <lineage>
        <taxon>Bacteria</taxon>
        <taxon>Pseudomonadati</taxon>
        <taxon>Bacteroidota</taxon>
        <taxon>Bacteroidia</taxon>
        <taxon>Bacteroidales</taxon>
        <taxon>Bacteroidaceae</taxon>
        <taxon>Bacteroides</taxon>
    </lineage>
</organism>
<dbReference type="Proteomes" id="UP000022272">
    <property type="component" value="Unassembled WGS sequence"/>
</dbReference>
<dbReference type="EMBL" id="JGDM01000082">
    <property type="protein sequence ID" value="EXZ43165.1"/>
    <property type="molecule type" value="Genomic_DNA"/>
</dbReference>
<protein>
    <submittedName>
        <fullName evidence="1">Uncharacterized protein</fullName>
    </submittedName>
</protein>
<sequence>MQAEGFTNVECFFRLPPFPFLPFSFLPVPSSRSVPSSLLPSLLTPFNSFHLFTPNNNV</sequence>
<dbReference type="AlphaFoldDB" id="A0A015Y9P2"/>
<reference evidence="1 2" key="1">
    <citation type="submission" date="2014-02" db="EMBL/GenBank/DDBJ databases">
        <authorList>
            <person name="Sears C."/>
            <person name="Carroll K."/>
            <person name="Sack B.R."/>
            <person name="Qadri F."/>
            <person name="Myers L.L."/>
            <person name="Chung G.-T."/>
            <person name="Escheverria P."/>
            <person name="Fraser C.M."/>
            <person name="Sadzewicz L."/>
            <person name="Shefchek K.A."/>
            <person name="Tallon L."/>
            <person name="Das S.P."/>
            <person name="Daugherty S."/>
            <person name="Mongodin E.F."/>
        </authorList>
    </citation>
    <scope>NUCLEOTIDE SEQUENCE [LARGE SCALE GENOMIC DNA]</scope>
    <source>
        <strain evidence="1 2">2-F-2 #4</strain>
    </source>
</reference>
<evidence type="ECO:0000313" key="1">
    <source>
        <dbReference type="EMBL" id="EXZ43165.1"/>
    </source>
</evidence>
<comment type="caution">
    <text evidence="1">The sequence shown here is derived from an EMBL/GenBank/DDBJ whole genome shotgun (WGS) entry which is preliminary data.</text>
</comment>
<gene>
    <name evidence="1" type="ORF">M076_3846</name>
</gene>